<sequence length="480" mass="52692">MASTEEPVSPIEPPTPGSEKSVACALEPITEAKDEGTASGNIQFHPDADLQVIINQTGVDPIVYLVCASALGCASLVWRTMLHSDDTSGKEARGQVKTLKLDGNPEALGLLFRIVHYDFSHVPKEPTLDQLFELGKSACKYQCTHLLYPWANEWTKSLSQFAGEDDCYSECHKALFAAWTFGDLRLYRDMVDALIVSTELDTNGKIVNIAGKPLEDMLMPCDLLEIITTVRASTIENILDSVKKPLNILSCGENGQENAYCKVGKDSHACETMMLGSIIPALTRARLFPIPEPGKFAGSIAQLKEKLDNIKTIPYVGREWAPHMSHDGCNLGFRESVTTCLTTMVVPISSNIMCWMSAQAKTCGIETTKELKEWQSKFENHSLESLGNSESAQPLKTPDIEEQDHAESEGTLEESRGASPDSKKLTTRIVGRTVEAKSKGRKDMFCAIEKKESMRSVMLICSGHPVGAAMEYLEVDSGDY</sequence>
<feature type="region of interest" description="Disordered" evidence="1">
    <location>
        <begin position="382"/>
        <end position="428"/>
    </location>
</feature>
<evidence type="ECO:0000313" key="2">
    <source>
        <dbReference type="EMBL" id="KAJ3573746.1"/>
    </source>
</evidence>
<dbReference type="AlphaFoldDB" id="A0A9W8TN65"/>
<evidence type="ECO:0008006" key="4">
    <source>
        <dbReference type="Google" id="ProtNLM"/>
    </source>
</evidence>
<reference evidence="2" key="1">
    <citation type="submission" date="2022-07" db="EMBL/GenBank/DDBJ databases">
        <title>Genome Sequence of Xylaria arbuscula.</title>
        <authorList>
            <person name="Buettner E."/>
        </authorList>
    </citation>
    <scope>NUCLEOTIDE SEQUENCE</scope>
    <source>
        <strain evidence="2">VT107</strain>
    </source>
</reference>
<organism evidence="2 3">
    <name type="scientific">Xylaria arbuscula</name>
    <dbReference type="NCBI Taxonomy" id="114810"/>
    <lineage>
        <taxon>Eukaryota</taxon>
        <taxon>Fungi</taxon>
        <taxon>Dikarya</taxon>
        <taxon>Ascomycota</taxon>
        <taxon>Pezizomycotina</taxon>
        <taxon>Sordariomycetes</taxon>
        <taxon>Xylariomycetidae</taxon>
        <taxon>Xylariales</taxon>
        <taxon>Xylariaceae</taxon>
        <taxon>Xylaria</taxon>
    </lineage>
</organism>
<name>A0A9W8TN65_9PEZI</name>
<dbReference type="VEuPathDB" id="FungiDB:F4678DRAFT_463398"/>
<feature type="region of interest" description="Disordered" evidence="1">
    <location>
        <begin position="1"/>
        <end position="21"/>
    </location>
</feature>
<keyword evidence="3" id="KW-1185">Reference proteome</keyword>
<comment type="caution">
    <text evidence="2">The sequence shown here is derived from an EMBL/GenBank/DDBJ whole genome shotgun (WGS) entry which is preliminary data.</text>
</comment>
<evidence type="ECO:0000313" key="3">
    <source>
        <dbReference type="Proteomes" id="UP001148614"/>
    </source>
</evidence>
<feature type="compositionally biased region" description="Basic and acidic residues" evidence="1">
    <location>
        <begin position="403"/>
        <end position="424"/>
    </location>
</feature>
<dbReference type="Proteomes" id="UP001148614">
    <property type="component" value="Unassembled WGS sequence"/>
</dbReference>
<accession>A0A9W8TN65</accession>
<evidence type="ECO:0000256" key="1">
    <source>
        <dbReference type="SAM" id="MobiDB-lite"/>
    </source>
</evidence>
<protein>
    <recommendedName>
        <fullName evidence="4">BTB domain-containing protein</fullName>
    </recommendedName>
</protein>
<gene>
    <name evidence="2" type="ORF">NPX13_g4589</name>
</gene>
<proteinExistence type="predicted"/>
<dbReference type="EMBL" id="JANPWZ010000660">
    <property type="protein sequence ID" value="KAJ3573746.1"/>
    <property type="molecule type" value="Genomic_DNA"/>
</dbReference>
<feature type="compositionally biased region" description="Polar residues" evidence="1">
    <location>
        <begin position="383"/>
        <end position="394"/>
    </location>
</feature>